<dbReference type="GO" id="GO:0003700">
    <property type="term" value="F:DNA-binding transcription factor activity"/>
    <property type="evidence" value="ECO:0007669"/>
    <property type="project" value="InterPro"/>
</dbReference>
<keyword evidence="2" id="KW-0238">DNA-binding</keyword>
<evidence type="ECO:0000313" key="6">
    <source>
        <dbReference type="Proteomes" id="UP000272528"/>
    </source>
</evidence>
<dbReference type="EMBL" id="CP034437">
    <property type="protein sequence ID" value="AZN42363.1"/>
    <property type="molecule type" value="Genomic_DNA"/>
</dbReference>
<dbReference type="InterPro" id="IPR014710">
    <property type="entry name" value="RmlC-like_jellyroll"/>
</dbReference>
<sequence>MSVYKGPERLTNDRYMTLSAPFRLFKHSIDGLIDTHWHEFFEMAFVVSGSGTHMLNGVPLRLTRGAAFLLSPADFHSLEPDPGETLQLYDFIFNDHFIREPLPELLFDHRTAYTHWYAEEQIAELEQEYERIWEESVAWQPESEILIQGSMERLLIDLFRKSRPADQQPSIDGVPHQALQSAVRKGLIYIQHHFREPLSLEEVASHCGLSANYFSECFRKGTGSTFQTYLQEVRLQFARSLIKTTQLPITEICFASGFNTLPHFERAFKKRFLLPPREYRKQ</sequence>
<dbReference type="PANTHER" id="PTHR43280:SF2">
    <property type="entry name" value="HTH-TYPE TRANSCRIPTIONAL REGULATOR EXSA"/>
    <property type="match status" value="1"/>
</dbReference>
<dbReference type="SUPFAM" id="SSF51215">
    <property type="entry name" value="Regulatory protein AraC"/>
    <property type="match status" value="1"/>
</dbReference>
<dbReference type="Pfam" id="PF02311">
    <property type="entry name" value="AraC_binding"/>
    <property type="match status" value="1"/>
</dbReference>
<dbReference type="Gene3D" id="2.60.120.10">
    <property type="entry name" value="Jelly Rolls"/>
    <property type="match status" value="1"/>
</dbReference>
<keyword evidence="6" id="KW-1185">Reference proteome</keyword>
<organism evidence="5 6">
    <name type="scientific">Paenibacillus albus</name>
    <dbReference type="NCBI Taxonomy" id="2495582"/>
    <lineage>
        <taxon>Bacteria</taxon>
        <taxon>Bacillati</taxon>
        <taxon>Bacillota</taxon>
        <taxon>Bacilli</taxon>
        <taxon>Bacillales</taxon>
        <taxon>Paenibacillaceae</taxon>
        <taxon>Paenibacillus</taxon>
    </lineage>
</organism>
<dbReference type="SUPFAM" id="SSF46689">
    <property type="entry name" value="Homeodomain-like"/>
    <property type="match status" value="2"/>
</dbReference>
<dbReference type="InterPro" id="IPR037923">
    <property type="entry name" value="HTH-like"/>
</dbReference>
<protein>
    <submittedName>
        <fullName evidence="5">AraC family transcriptional regulator</fullName>
    </submittedName>
</protein>
<evidence type="ECO:0000256" key="1">
    <source>
        <dbReference type="ARBA" id="ARBA00023015"/>
    </source>
</evidence>
<keyword evidence="3" id="KW-0804">Transcription</keyword>
<name>A0A3Q8X861_9BACL</name>
<evidence type="ECO:0000256" key="3">
    <source>
        <dbReference type="ARBA" id="ARBA00023163"/>
    </source>
</evidence>
<keyword evidence="1" id="KW-0805">Transcription regulation</keyword>
<dbReference type="GO" id="GO:0043565">
    <property type="term" value="F:sequence-specific DNA binding"/>
    <property type="evidence" value="ECO:0007669"/>
    <property type="project" value="InterPro"/>
</dbReference>
<evidence type="ECO:0000313" key="5">
    <source>
        <dbReference type="EMBL" id="AZN42363.1"/>
    </source>
</evidence>
<dbReference type="PANTHER" id="PTHR43280">
    <property type="entry name" value="ARAC-FAMILY TRANSCRIPTIONAL REGULATOR"/>
    <property type="match status" value="1"/>
</dbReference>
<dbReference type="OrthoDB" id="241790at2"/>
<gene>
    <name evidence="5" type="ORF">EJC50_23760</name>
</gene>
<dbReference type="InterPro" id="IPR018060">
    <property type="entry name" value="HTH_AraC"/>
</dbReference>
<dbReference type="InterPro" id="IPR003313">
    <property type="entry name" value="AraC-bd"/>
</dbReference>
<dbReference type="Gene3D" id="1.10.10.60">
    <property type="entry name" value="Homeodomain-like"/>
    <property type="match status" value="2"/>
</dbReference>
<dbReference type="PROSITE" id="PS01124">
    <property type="entry name" value="HTH_ARAC_FAMILY_2"/>
    <property type="match status" value="1"/>
</dbReference>
<dbReference type="KEGG" id="palb:EJC50_23760"/>
<dbReference type="AlphaFoldDB" id="A0A3Q8X861"/>
<accession>A0A3Q8X861</accession>
<proteinExistence type="predicted"/>
<feature type="domain" description="HTH araC/xylS-type" evidence="4">
    <location>
        <begin position="184"/>
        <end position="282"/>
    </location>
</feature>
<dbReference type="RefSeq" id="WP_126018051.1">
    <property type="nucleotide sequence ID" value="NZ_CP034437.1"/>
</dbReference>
<dbReference type="InterPro" id="IPR009057">
    <property type="entry name" value="Homeodomain-like_sf"/>
</dbReference>
<evidence type="ECO:0000256" key="2">
    <source>
        <dbReference type="ARBA" id="ARBA00023125"/>
    </source>
</evidence>
<dbReference type="SMART" id="SM00342">
    <property type="entry name" value="HTH_ARAC"/>
    <property type="match status" value="1"/>
</dbReference>
<dbReference type="Proteomes" id="UP000272528">
    <property type="component" value="Chromosome"/>
</dbReference>
<evidence type="ECO:0000259" key="4">
    <source>
        <dbReference type="PROSITE" id="PS01124"/>
    </source>
</evidence>
<dbReference type="Pfam" id="PF12833">
    <property type="entry name" value="HTH_18"/>
    <property type="match status" value="1"/>
</dbReference>
<reference evidence="6" key="1">
    <citation type="submission" date="2018-12" db="EMBL/GenBank/DDBJ databases">
        <title>Genome sequence of Peanibacillus sp.</title>
        <authorList>
            <person name="Subramani G."/>
            <person name="Srinivasan S."/>
            <person name="Kim M.K."/>
        </authorList>
    </citation>
    <scope>NUCLEOTIDE SEQUENCE [LARGE SCALE GENOMIC DNA]</scope>
    <source>
        <strain evidence="6">18JY67-1</strain>
    </source>
</reference>